<dbReference type="Proteomes" id="UP000255113">
    <property type="component" value="Unassembled WGS sequence"/>
</dbReference>
<evidence type="ECO:0008006" key="5">
    <source>
        <dbReference type="Google" id="ProtNLM"/>
    </source>
</evidence>
<dbReference type="Proteomes" id="UP000294683">
    <property type="component" value="Unassembled WGS sequence"/>
</dbReference>
<evidence type="ECO:0000313" key="3">
    <source>
        <dbReference type="Proteomes" id="UP000255113"/>
    </source>
</evidence>
<dbReference type="EMBL" id="SNXJ01000001">
    <property type="protein sequence ID" value="TDP30149.1"/>
    <property type="molecule type" value="Genomic_DNA"/>
</dbReference>
<protein>
    <recommendedName>
        <fullName evidence="5">HNH nuclease domain-containing protein</fullName>
    </recommendedName>
</protein>
<dbReference type="RefSeq" id="WP_103853106.1">
    <property type="nucleotide sequence ID" value="NZ_PQVJ01000009.1"/>
</dbReference>
<proteinExistence type="predicted"/>
<evidence type="ECO:0000313" key="1">
    <source>
        <dbReference type="EMBL" id="SUB26649.1"/>
    </source>
</evidence>
<sequence length="165" mass="19932">MNKLRDLYSDDEIKKIINNIYEHIIVDKETDCFIWTHSMNGDRPYYYTRRQDKVIAIPVRLFLLMYENPEIYYPERLRIRETCQNPKCVNPYHLEIKKKKEIDKIQFAKSIIFYKENVLQLKSNIVIAEKLGITPITLSKYLKEYRKAPKKWDEIINTLINSNKL</sequence>
<evidence type="ECO:0000313" key="2">
    <source>
        <dbReference type="EMBL" id="TDP30149.1"/>
    </source>
</evidence>
<dbReference type="SUPFAM" id="SSF54060">
    <property type="entry name" value="His-Me finger endonucleases"/>
    <property type="match status" value="1"/>
</dbReference>
<dbReference type="InterPro" id="IPR044925">
    <property type="entry name" value="His-Me_finger_sf"/>
</dbReference>
<reference evidence="2 4" key="2">
    <citation type="submission" date="2019-03" db="EMBL/GenBank/DDBJ databases">
        <title>Genomic Encyclopedia of Type Strains, Phase IV (KMG-IV): sequencing the most valuable type-strain genomes for metagenomic binning, comparative biology and taxonomic classification.</title>
        <authorList>
            <person name="Goeker M."/>
        </authorList>
    </citation>
    <scope>NUCLEOTIDE SEQUENCE [LARGE SCALE GENOMIC DNA]</scope>
    <source>
        <strain evidence="2 4">DSM 17481</strain>
    </source>
</reference>
<dbReference type="AlphaFoldDB" id="A0A379AWM8"/>
<keyword evidence="4" id="KW-1185">Reference proteome</keyword>
<accession>A0A379AWM8</accession>
<reference evidence="1 3" key="1">
    <citation type="submission" date="2018-06" db="EMBL/GenBank/DDBJ databases">
        <authorList>
            <consortium name="Pathogen Informatics"/>
            <person name="Doyle S."/>
        </authorList>
    </citation>
    <scope>NUCLEOTIDE SEQUENCE [LARGE SCALE GENOMIC DNA]</scope>
    <source>
        <strain evidence="1 3">NCTC11188</strain>
    </source>
</reference>
<name>A0A379AWM8_AVIGA</name>
<evidence type="ECO:0000313" key="4">
    <source>
        <dbReference type="Proteomes" id="UP000294683"/>
    </source>
</evidence>
<organism evidence="1 3">
    <name type="scientific">Avibacterium gallinarum</name>
    <name type="common">Pasteurella gallinarum</name>
    <dbReference type="NCBI Taxonomy" id="755"/>
    <lineage>
        <taxon>Bacteria</taxon>
        <taxon>Pseudomonadati</taxon>
        <taxon>Pseudomonadota</taxon>
        <taxon>Gammaproteobacteria</taxon>
        <taxon>Pasteurellales</taxon>
        <taxon>Pasteurellaceae</taxon>
        <taxon>Avibacterium</taxon>
    </lineage>
</organism>
<gene>
    <name evidence="2" type="ORF">EV689_101176</name>
    <name evidence="1" type="ORF">NCTC11188_01008</name>
</gene>
<dbReference type="EMBL" id="UGSQ01000003">
    <property type="protein sequence ID" value="SUB26649.1"/>
    <property type="molecule type" value="Genomic_DNA"/>
</dbReference>